<dbReference type="Proteomes" id="UP001140949">
    <property type="component" value="Unassembled WGS sequence"/>
</dbReference>
<feature type="region of interest" description="Disordered" evidence="3">
    <location>
        <begin position="181"/>
        <end position="204"/>
    </location>
</feature>
<evidence type="ECO:0000256" key="2">
    <source>
        <dbReference type="PROSITE-ProRule" id="PRU00982"/>
    </source>
</evidence>
<evidence type="ECO:0000256" key="3">
    <source>
        <dbReference type="SAM" id="MobiDB-lite"/>
    </source>
</evidence>
<evidence type="ECO:0000259" key="4">
    <source>
        <dbReference type="PROSITE" id="PS51649"/>
    </source>
</evidence>
<feature type="region of interest" description="Disordered" evidence="3">
    <location>
        <begin position="489"/>
        <end position="530"/>
    </location>
</feature>
<feature type="domain" description="NPH3" evidence="4">
    <location>
        <begin position="221"/>
        <end position="486"/>
    </location>
</feature>
<dbReference type="Pfam" id="PF03000">
    <property type="entry name" value="NPH3"/>
    <property type="match status" value="1"/>
</dbReference>
<comment type="caution">
    <text evidence="5">The sequence shown here is derived from an EMBL/GenBank/DDBJ whole genome shotgun (WGS) entry which is preliminary data.</text>
</comment>
<reference evidence="5" key="1">
    <citation type="journal article" date="2023" name="GigaByte">
        <title>Genome assembly of the bearded iris, Iris pallida Lam.</title>
        <authorList>
            <person name="Bruccoleri R.E."/>
            <person name="Oakeley E.J."/>
            <person name="Faust A.M.E."/>
            <person name="Altorfer M."/>
            <person name="Dessus-Babus S."/>
            <person name="Burckhardt D."/>
            <person name="Oertli M."/>
            <person name="Naumann U."/>
            <person name="Petersen F."/>
            <person name="Wong J."/>
        </authorList>
    </citation>
    <scope>NUCLEOTIDE SEQUENCE</scope>
    <source>
        <strain evidence="5">GSM-AAB239-AS_SAM_17_03QT</strain>
    </source>
</reference>
<gene>
    <name evidence="5" type="ORF">M6B38_122215</name>
</gene>
<comment type="similarity">
    <text evidence="2">Belongs to the NPH3 family.</text>
</comment>
<name>A0AAX6H8C3_IRIPA</name>
<organism evidence="5 6">
    <name type="scientific">Iris pallida</name>
    <name type="common">Sweet iris</name>
    <dbReference type="NCBI Taxonomy" id="29817"/>
    <lineage>
        <taxon>Eukaryota</taxon>
        <taxon>Viridiplantae</taxon>
        <taxon>Streptophyta</taxon>
        <taxon>Embryophyta</taxon>
        <taxon>Tracheophyta</taxon>
        <taxon>Spermatophyta</taxon>
        <taxon>Magnoliopsida</taxon>
        <taxon>Liliopsida</taxon>
        <taxon>Asparagales</taxon>
        <taxon>Iridaceae</taxon>
        <taxon>Iridoideae</taxon>
        <taxon>Irideae</taxon>
        <taxon>Iris</taxon>
    </lineage>
</organism>
<evidence type="ECO:0000313" key="5">
    <source>
        <dbReference type="EMBL" id="KAJ6837310.1"/>
    </source>
</evidence>
<dbReference type="AlphaFoldDB" id="A0AAX6H8C3"/>
<feature type="compositionally biased region" description="Basic residues" evidence="3">
    <location>
        <begin position="48"/>
        <end position="60"/>
    </location>
</feature>
<evidence type="ECO:0000313" key="6">
    <source>
        <dbReference type="Proteomes" id="UP001140949"/>
    </source>
</evidence>
<feature type="compositionally biased region" description="Polar residues" evidence="3">
    <location>
        <begin position="489"/>
        <end position="501"/>
    </location>
</feature>
<dbReference type="PANTHER" id="PTHR32370">
    <property type="entry name" value="OS12G0117600 PROTEIN"/>
    <property type="match status" value="1"/>
</dbReference>
<proteinExistence type="inferred from homology"/>
<dbReference type="PROSITE" id="PS51649">
    <property type="entry name" value="NPH3"/>
    <property type="match status" value="1"/>
</dbReference>
<keyword evidence="1" id="KW-0833">Ubl conjugation pathway</keyword>
<reference evidence="5" key="2">
    <citation type="submission" date="2023-04" db="EMBL/GenBank/DDBJ databases">
        <authorList>
            <person name="Bruccoleri R.E."/>
            <person name="Oakeley E.J."/>
            <person name="Faust A.-M."/>
            <person name="Dessus-Babus S."/>
            <person name="Altorfer M."/>
            <person name="Burckhardt D."/>
            <person name="Oertli M."/>
            <person name="Naumann U."/>
            <person name="Petersen F."/>
            <person name="Wong J."/>
        </authorList>
    </citation>
    <scope>NUCLEOTIDE SEQUENCE</scope>
    <source>
        <strain evidence="5">GSM-AAB239-AS_SAM_17_03QT</strain>
        <tissue evidence="5">Leaf</tissue>
    </source>
</reference>
<dbReference type="InterPro" id="IPR027356">
    <property type="entry name" value="NPH3_dom"/>
</dbReference>
<keyword evidence="6" id="KW-1185">Reference proteome</keyword>
<dbReference type="InterPro" id="IPR043454">
    <property type="entry name" value="NPH3/RPT2-like"/>
</dbReference>
<evidence type="ECO:0000256" key="1">
    <source>
        <dbReference type="ARBA" id="ARBA00022786"/>
    </source>
</evidence>
<feature type="region of interest" description="Disordered" evidence="3">
    <location>
        <begin position="41"/>
        <end position="60"/>
    </location>
</feature>
<dbReference type="EMBL" id="JANAVB010011399">
    <property type="protein sequence ID" value="KAJ6837310.1"/>
    <property type="molecule type" value="Genomic_DNA"/>
</dbReference>
<protein>
    <submittedName>
        <fullName evidence="5">Phototropic-resoponsive NPH3 family protein isoform X1</fullName>
    </submittedName>
</protein>
<accession>A0AAX6H8C3</accession>
<sequence length="583" mass="63018">MKEICDLKVTINGEHTFFLNQSIMCSFSAKLKELVEQQQEEEEEENNKKKKNNKNKKRRGTKRLPAEVKLTCFPGGAGGFETVSRFCYSSNGRVPAAATMTMRPSDICVLHSSAHLLGVAGLLAQAEALLDGLFYWTWDDLLASLRTCEPFLPLADSSGLLPKLISSLLAKMSAHDAEELTAATPFPSSSPSSPDTPGSTASSSAAAAAAATKKAFLMAKEWWFDDLAANLPPAVVAKVLTAAGAYGADNRNLTLTRFLLHYLKSSAAAAAAQRTTKHRQEYAGLADTAVHGVVLMGRAAFSCRALFWVLRLVSGPGAAASRECRQGLERVIGLALDQATLDDLLVSGHGGGGVYDVNLVVRLVRVFVLGAEEEGGGVALGRLKKVGRLLDKYLREISPDHGLNVSRFLAVAESLPDSARDCFDGVYRALDIYLESHPMLSSEERATLCRCLNYEKLTLEACKDLAKNPRIPPGAAMQALVAQKSRLQIKTDTADTSSESARTPRGGAASATEDEADTASSTAPSLDVEKDELRLNLQKMQNRVRELEKVCLEMKSQMSIMVKGKPIVSRSAYQSRRGVTRFC</sequence>